<proteinExistence type="predicted"/>
<dbReference type="AlphaFoldDB" id="A0A0B6Y9R4"/>
<evidence type="ECO:0000313" key="1">
    <source>
        <dbReference type="EMBL" id="CEK53082.1"/>
    </source>
</evidence>
<accession>A0A0B6Y9R4</accession>
<name>A0A0B6Y9R4_9EUPU</name>
<dbReference type="EMBL" id="HACG01006217">
    <property type="protein sequence ID" value="CEK53082.1"/>
    <property type="molecule type" value="Transcribed_RNA"/>
</dbReference>
<protein>
    <submittedName>
        <fullName evidence="1">Uncharacterized protein</fullName>
    </submittedName>
</protein>
<organism evidence="1">
    <name type="scientific">Arion vulgaris</name>
    <dbReference type="NCBI Taxonomy" id="1028688"/>
    <lineage>
        <taxon>Eukaryota</taxon>
        <taxon>Metazoa</taxon>
        <taxon>Spiralia</taxon>
        <taxon>Lophotrochozoa</taxon>
        <taxon>Mollusca</taxon>
        <taxon>Gastropoda</taxon>
        <taxon>Heterobranchia</taxon>
        <taxon>Euthyneura</taxon>
        <taxon>Panpulmonata</taxon>
        <taxon>Eupulmonata</taxon>
        <taxon>Stylommatophora</taxon>
        <taxon>Helicina</taxon>
        <taxon>Arionoidea</taxon>
        <taxon>Arionidae</taxon>
        <taxon>Arion</taxon>
    </lineage>
</organism>
<reference evidence="1" key="1">
    <citation type="submission" date="2014-12" db="EMBL/GenBank/DDBJ databases">
        <title>Insight into the proteome of Arion vulgaris.</title>
        <authorList>
            <person name="Aradska J."/>
            <person name="Bulat T."/>
            <person name="Smidak R."/>
            <person name="Sarate P."/>
            <person name="Gangsoo J."/>
            <person name="Sialana F."/>
            <person name="Bilban M."/>
            <person name="Lubec G."/>
        </authorList>
    </citation>
    <scope>NUCLEOTIDE SEQUENCE</scope>
    <source>
        <tissue evidence="1">Skin</tissue>
    </source>
</reference>
<sequence length="56" mass="6380">LFRSPPTERLPNYTSSSMSLAEHRFHHSPAEKCMYPARASTPSIMMFKITLMPPLS</sequence>
<feature type="non-terminal residue" evidence="1">
    <location>
        <position position="1"/>
    </location>
</feature>
<gene>
    <name evidence="1" type="primary">ORF19016</name>
</gene>